<gene>
    <name evidence="1" type="ORF">PA3_39770</name>
</gene>
<reference evidence="1 2" key="1">
    <citation type="submission" date="2019-06" db="EMBL/GenBank/DDBJ databases">
        <title>Whole genome shotgun sequence of Acinetobacter pittii NBRC 110514.</title>
        <authorList>
            <person name="Hosoyama A."/>
            <person name="Uohara A."/>
            <person name="Ohji S."/>
            <person name="Ichikawa N."/>
        </authorList>
    </citation>
    <scope>NUCLEOTIDE SEQUENCE [LARGE SCALE GENOMIC DNA]</scope>
    <source>
        <strain evidence="1 2">NBRC 110514</strain>
    </source>
</reference>
<proteinExistence type="predicted"/>
<dbReference type="Proteomes" id="UP000317717">
    <property type="component" value="Unassembled WGS sequence"/>
</dbReference>
<dbReference type="AlphaFoldDB" id="A0A4Y3JD14"/>
<organism evidence="1 2">
    <name type="scientific">Acinetobacter pittii</name>
    <name type="common">Acinetobacter genomosp. 3</name>
    <dbReference type="NCBI Taxonomy" id="48296"/>
    <lineage>
        <taxon>Bacteria</taxon>
        <taxon>Pseudomonadati</taxon>
        <taxon>Pseudomonadota</taxon>
        <taxon>Gammaproteobacteria</taxon>
        <taxon>Moraxellales</taxon>
        <taxon>Moraxellaceae</taxon>
        <taxon>Acinetobacter</taxon>
        <taxon>Acinetobacter calcoaceticus/baumannii complex</taxon>
    </lineage>
</organism>
<protein>
    <submittedName>
        <fullName evidence="1">Uncharacterized protein</fullName>
    </submittedName>
</protein>
<accession>A0A4Y3JD14</accession>
<dbReference type="RefSeq" id="WP_050660975.1">
    <property type="nucleotide sequence ID" value="NZ_BJLJ01000037.1"/>
</dbReference>
<dbReference type="EMBL" id="BJLJ01000037">
    <property type="protein sequence ID" value="GEA69819.1"/>
    <property type="molecule type" value="Genomic_DNA"/>
</dbReference>
<sequence>MFSNLKEKIKSKTEDFSIKDKSTELWDKFYPKIEETVINGFLDIAEDKLKNEEDVKLVIHKVYELLPTLVRLTLSREFFVEKICLHKEKILEKVISVKNERQLDENKMLDMPETLVIEKTNNSND</sequence>
<evidence type="ECO:0000313" key="1">
    <source>
        <dbReference type="EMBL" id="GEA69819.1"/>
    </source>
</evidence>
<comment type="caution">
    <text evidence="1">The sequence shown here is derived from an EMBL/GenBank/DDBJ whole genome shotgun (WGS) entry which is preliminary data.</text>
</comment>
<name>A0A4Y3JD14_ACIPI</name>
<evidence type="ECO:0000313" key="2">
    <source>
        <dbReference type="Proteomes" id="UP000317717"/>
    </source>
</evidence>